<protein>
    <submittedName>
        <fullName evidence="1">Uncharacterized protein</fullName>
    </submittedName>
</protein>
<reference evidence="1" key="1">
    <citation type="submission" date="2018-05" db="EMBL/GenBank/DDBJ databases">
        <authorList>
            <person name="Lanie J.A."/>
            <person name="Ng W.-L."/>
            <person name="Kazmierczak K.M."/>
            <person name="Andrzejewski T.M."/>
            <person name="Davidsen T.M."/>
            <person name="Wayne K.J."/>
            <person name="Tettelin H."/>
            <person name="Glass J.I."/>
            <person name="Rusch D."/>
            <person name="Podicherti R."/>
            <person name="Tsui H.-C.T."/>
            <person name="Winkler M.E."/>
        </authorList>
    </citation>
    <scope>NUCLEOTIDE SEQUENCE</scope>
</reference>
<dbReference type="AlphaFoldDB" id="A0A381WXJ7"/>
<organism evidence="1">
    <name type="scientific">marine metagenome</name>
    <dbReference type="NCBI Taxonomy" id="408172"/>
    <lineage>
        <taxon>unclassified sequences</taxon>
        <taxon>metagenomes</taxon>
        <taxon>ecological metagenomes</taxon>
    </lineage>
</organism>
<evidence type="ECO:0000313" key="1">
    <source>
        <dbReference type="EMBL" id="SVA57160.1"/>
    </source>
</evidence>
<name>A0A381WXJ7_9ZZZZ</name>
<dbReference type="EMBL" id="UINC01013193">
    <property type="protein sequence ID" value="SVA57160.1"/>
    <property type="molecule type" value="Genomic_DNA"/>
</dbReference>
<accession>A0A381WXJ7</accession>
<gene>
    <name evidence="1" type="ORF">METZ01_LOCUS110014</name>
</gene>
<sequence>VRSFNAETAKPRIQAYEMLEDITSIIACQEKKLCLSYAICSYSIEWDDSHAFLTAVSNLVILIKAYRISSKQ</sequence>
<proteinExistence type="predicted"/>
<feature type="non-terminal residue" evidence="1">
    <location>
        <position position="1"/>
    </location>
</feature>